<name>A0A812IE11_9DINO</name>
<dbReference type="Gene3D" id="3.40.50.150">
    <property type="entry name" value="Vaccinia Virus protein VP39"/>
    <property type="match status" value="1"/>
</dbReference>
<organism evidence="2 3">
    <name type="scientific">Symbiodinium natans</name>
    <dbReference type="NCBI Taxonomy" id="878477"/>
    <lineage>
        <taxon>Eukaryota</taxon>
        <taxon>Sar</taxon>
        <taxon>Alveolata</taxon>
        <taxon>Dinophyceae</taxon>
        <taxon>Suessiales</taxon>
        <taxon>Symbiodiniaceae</taxon>
        <taxon>Symbiodinium</taxon>
    </lineage>
</organism>
<feature type="domain" description="Methyltransferase type 11" evidence="1">
    <location>
        <begin position="46"/>
        <end position="139"/>
    </location>
</feature>
<evidence type="ECO:0000313" key="2">
    <source>
        <dbReference type="EMBL" id="CAE7029789.1"/>
    </source>
</evidence>
<dbReference type="PANTHER" id="PTHR43591">
    <property type="entry name" value="METHYLTRANSFERASE"/>
    <property type="match status" value="1"/>
</dbReference>
<keyword evidence="3" id="KW-1185">Reference proteome</keyword>
<dbReference type="InterPro" id="IPR013216">
    <property type="entry name" value="Methyltransf_11"/>
</dbReference>
<dbReference type="AlphaFoldDB" id="A0A812IE11"/>
<dbReference type="InterPro" id="IPR029063">
    <property type="entry name" value="SAM-dependent_MTases_sf"/>
</dbReference>
<reference evidence="2" key="1">
    <citation type="submission" date="2021-02" db="EMBL/GenBank/DDBJ databases">
        <authorList>
            <person name="Dougan E. K."/>
            <person name="Rhodes N."/>
            <person name="Thang M."/>
            <person name="Chan C."/>
        </authorList>
    </citation>
    <scope>NUCLEOTIDE SEQUENCE</scope>
</reference>
<dbReference type="Pfam" id="PF08241">
    <property type="entry name" value="Methyltransf_11"/>
    <property type="match status" value="1"/>
</dbReference>
<proteinExistence type="predicted"/>
<accession>A0A812IE11</accession>
<evidence type="ECO:0000313" key="3">
    <source>
        <dbReference type="Proteomes" id="UP000604046"/>
    </source>
</evidence>
<dbReference type="SUPFAM" id="SSF53335">
    <property type="entry name" value="S-adenosyl-L-methionine-dependent methyltransferases"/>
    <property type="match status" value="1"/>
</dbReference>
<protein>
    <submittedName>
        <fullName evidence="2">BioC protein</fullName>
    </submittedName>
</protein>
<gene>
    <name evidence="2" type="primary">bioC</name>
    <name evidence="2" type="ORF">SNAT2548_LOCUS3588</name>
</gene>
<comment type="caution">
    <text evidence="2">The sequence shown here is derived from an EMBL/GenBank/DDBJ whole genome shotgun (WGS) entry which is preliminary data.</text>
</comment>
<dbReference type="GO" id="GO:0008757">
    <property type="term" value="F:S-adenosylmethionine-dependent methyltransferase activity"/>
    <property type="evidence" value="ECO:0007669"/>
    <property type="project" value="InterPro"/>
</dbReference>
<evidence type="ECO:0000259" key="1">
    <source>
        <dbReference type="Pfam" id="PF08241"/>
    </source>
</evidence>
<dbReference type="Proteomes" id="UP000604046">
    <property type="component" value="Unassembled WGS sequence"/>
</dbReference>
<dbReference type="CDD" id="cd02440">
    <property type="entry name" value="AdoMet_MTases"/>
    <property type="match status" value="1"/>
</dbReference>
<sequence>MAEQDKKWSSTADSYVRYFQPSSLLCGRLVANGLQLNHVGPLKIIETGAGTGALAKELLGLDGVEVLEYCCSDIAEGMVEKAKATLAGMVARVEKLDCAALPYADASFDRYISNCTLHYLPDPAPAIMEAGRVLKPGGLAGYSVWGHAEQSPLMTIVPDVLDSLGLERKDPAKRSSFHLGDDDEATRQLFLANGFSKCAIVHCPLVMSYFDPDHYAEVIIDGANSTRTKIQSFSPEDQAAVREEVKRRAKLVMDQGRGIALDVAVIVAQR</sequence>
<dbReference type="PANTHER" id="PTHR43591:SF24">
    <property type="entry name" value="2-METHOXY-6-POLYPRENYL-1,4-BENZOQUINOL METHYLASE, MITOCHONDRIAL"/>
    <property type="match status" value="1"/>
</dbReference>
<dbReference type="OrthoDB" id="8300214at2759"/>
<dbReference type="EMBL" id="CAJNDS010000221">
    <property type="protein sequence ID" value="CAE7029789.1"/>
    <property type="molecule type" value="Genomic_DNA"/>
</dbReference>